<sequence>MTPDEGPAVGGLYGSYVQSERSEIYRKYANHLLQTGRAYRCFCSHERLEILKNEQRRSGEKVRYDNRCRNLSNRQIELNLSQNRPYVLRLKMLPTDTVLKDLVFGEIHFSNVDDEGDPVIMKSDGLPVYHLANVVDDHLMEISHVVRGSEWITSVPKHLQLYEAFNWRPPAFAHLPLMLSTSGRKFSKRHMELEPVALVESLRREGHLPSALLTWLSATGGLFEFAPNIDEKCESPGVWKPDKRVEEMLHSVSTSIGLINNEERLMQVLVRLKGRIGRLSDLTSASAFSFLWRSPSLEVVKSGLSGSGELREAILMTAAMLEKSEELSEDYLKAFFQRVIKLTGLPKAKFLANLRICLTGSDRGLPVHDLVLLLTPMKAAKRIREAIKVTEK</sequence>
<feature type="domain" description="Aminoacyl-tRNA synthetase class I anticodon-binding" evidence="9">
    <location>
        <begin position="260"/>
        <end position="387"/>
    </location>
</feature>
<keyword evidence="4 7" id="KW-0067">ATP-binding</keyword>
<dbReference type="InterPro" id="IPR008925">
    <property type="entry name" value="aa_tRNA-synth_I_cd-bd_sf"/>
</dbReference>
<evidence type="ECO:0000256" key="3">
    <source>
        <dbReference type="ARBA" id="ARBA00022741"/>
    </source>
</evidence>
<dbReference type="InterPro" id="IPR045462">
    <property type="entry name" value="aa-tRNA-synth_I_cd-bd"/>
</dbReference>
<comment type="similarity">
    <text evidence="1">Belongs to the class-I aminoacyl-tRNA synthetase family. Glutamate--tRNA ligase type 1 subfamily.</text>
</comment>
<name>A0A0R3WAK0_TAEAS</name>
<feature type="domain" description="Glutamyl/glutaminyl-tRNA synthetase class Ib catalytic" evidence="8">
    <location>
        <begin position="13"/>
        <end position="220"/>
    </location>
</feature>
<dbReference type="InterPro" id="IPR049940">
    <property type="entry name" value="GluQ/Sye"/>
</dbReference>
<dbReference type="InterPro" id="IPR014729">
    <property type="entry name" value="Rossmann-like_a/b/a_fold"/>
</dbReference>
<evidence type="ECO:0000256" key="2">
    <source>
        <dbReference type="ARBA" id="ARBA00022598"/>
    </source>
</evidence>
<proteinExistence type="inferred from homology"/>
<dbReference type="GO" id="GO:0005524">
    <property type="term" value="F:ATP binding"/>
    <property type="evidence" value="ECO:0007669"/>
    <property type="project" value="UniProtKB-KW"/>
</dbReference>
<dbReference type="OrthoDB" id="428822at2759"/>
<evidence type="ECO:0000256" key="7">
    <source>
        <dbReference type="RuleBase" id="RU363037"/>
    </source>
</evidence>
<dbReference type="PANTHER" id="PTHR43311:SF2">
    <property type="entry name" value="GLUTAMATE--TRNA LIGASE, MITOCHONDRIAL-RELATED"/>
    <property type="match status" value="1"/>
</dbReference>
<gene>
    <name evidence="10" type="ORF">TASK_LOCUS7588</name>
</gene>
<dbReference type="Gene3D" id="1.10.10.350">
    <property type="match status" value="1"/>
</dbReference>
<dbReference type="Pfam" id="PF19269">
    <property type="entry name" value="Anticodon_2"/>
    <property type="match status" value="1"/>
</dbReference>
<accession>A0A0R3WAK0</accession>
<keyword evidence="3 7" id="KW-0547">Nucleotide-binding</keyword>
<protein>
    <submittedName>
        <fullName evidence="12">tRNA-synt_1c domain-containing protein</fullName>
    </submittedName>
</protein>
<dbReference type="AlphaFoldDB" id="A0A0R3WAK0"/>
<keyword evidence="6 7" id="KW-0030">Aminoacyl-tRNA synthetase</keyword>
<evidence type="ECO:0000256" key="4">
    <source>
        <dbReference type="ARBA" id="ARBA00022840"/>
    </source>
</evidence>
<dbReference type="EMBL" id="UYRS01018641">
    <property type="protein sequence ID" value="VDK38652.1"/>
    <property type="molecule type" value="Genomic_DNA"/>
</dbReference>
<evidence type="ECO:0000313" key="12">
    <source>
        <dbReference type="WBParaSite" id="TASK_0000758701-mRNA-1"/>
    </source>
</evidence>
<keyword evidence="5 7" id="KW-0648">Protein biosynthesis</keyword>
<evidence type="ECO:0000313" key="10">
    <source>
        <dbReference type="EMBL" id="VDK38652.1"/>
    </source>
</evidence>
<evidence type="ECO:0000256" key="5">
    <source>
        <dbReference type="ARBA" id="ARBA00022917"/>
    </source>
</evidence>
<reference evidence="12" key="1">
    <citation type="submission" date="2017-02" db="UniProtKB">
        <authorList>
            <consortium name="WormBaseParasite"/>
        </authorList>
    </citation>
    <scope>IDENTIFICATION</scope>
</reference>
<dbReference type="SUPFAM" id="SSF48163">
    <property type="entry name" value="An anticodon-binding domain of class I aminoacyl-tRNA synthetases"/>
    <property type="match status" value="1"/>
</dbReference>
<dbReference type="PANTHER" id="PTHR43311">
    <property type="entry name" value="GLUTAMATE--TRNA LIGASE"/>
    <property type="match status" value="1"/>
</dbReference>
<dbReference type="WBParaSite" id="TASK_0000758701-mRNA-1">
    <property type="protein sequence ID" value="TASK_0000758701-mRNA-1"/>
    <property type="gene ID" value="TASK_0000758701"/>
</dbReference>
<evidence type="ECO:0000259" key="9">
    <source>
        <dbReference type="Pfam" id="PF19269"/>
    </source>
</evidence>
<dbReference type="GO" id="GO:0004818">
    <property type="term" value="F:glutamate-tRNA ligase activity"/>
    <property type="evidence" value="ECO:0007669"/>
    <property type="project" value="TreeGrafter"/>
</dbReference>
<dbReference type="GO" id="GO:0000049">
    <property type="term" value="F:tRNA binding"/>
    <property type="evidence" value="ECO:0007669"/>
    <property type="project" value="InterPro"/>
</dbReference>
<dbReference type="Gene3D" id="3.40.50.620">
    <property type="entry name" value="HUPs"/>
    <property type="match status" value="1"/>
</dbReference>
<dbReference type="InterPro" id="IPR020058">
    <property type="entry name" value="Glu/Gln-tRNA-synth_Ib_cat-dom"/>
</dbReference>
<evidence type="ECO:0000256" key="1">
    <source>
        <dbReference type="ARBA" id="ARBA00007894"/>
    </source>
</evidence>
<evidence type="ECO:0000256" key="6">
    <source>
        <dbReference type="ARBA" id="ARBA00023146"/>
    </source>
</evidence>
<dbReference type="InterPro" id="IPR020751">
    <property type="entry name" value="aa-tRNA-synth_I_codon-bd_sub2"/>
</dbReference>
<keyword evidence="2 7" id="KW-0436">Ligase</keyword>
<organism evidence="12">
    <name type="scientific">Taenia asiatica</name>
    <name type="common">Asian tapeworm</name>
    <dbReference type="NCBI Taxonomy" id="60517"/>
    <lineage>
        <taxon>Eukaryota</taxon>
        <taxon>Metazoa</taxon>
        <taxon>Spiralia</taxon>
        <taxon>Lophotrochozoa</taxon>
        <taxon>Platyhelminthes</taxon>
        <taxon>Cestoda</taxon>
        <taxon>Eucestoda</taxon>
        <taxon>Cyclophyllidea</taxon>
        <taxon>Taeniidae</taxon>
        <taxon>Taenia</taxon>
    </lineage>
</organism>
<reference evidence="10 11" key="2">
    <citation type="submission" date="2018-11" db="EMBL/GenBank/DDBJ databases">
        <authorList>
            <consortium name="Pathogen Informatics"/>
        </authorList>
    </citation>
    <scope>NUCLEOTIDE SEQUENCE [LARGE SCALE GENOMIC DNA]</scope>
</reference>
<dbReference type="GO" id="GO:0006424">
    <property type="term" value="P:glutamyl-tRNA aminoacylation"/>
    <property type="evidence" value="ECO:0007669"/>
    <property type="project" value="TreeGrafter"/>
</dbReference>
<evidence type="ECO:0000313" key="11">
    <source>
        <dbReference type="Proteomes" id="UP000282613"/>
    </source>
</evidence>
<keyword evidence="11" id="KW-1185">Reference proteome</keyword>
<dbReference type="Pfam" id="PF00749">
    <property type="entry name" value="tRNA-synt_1c"/>
    <property type="match status" value="1"/>
</dbReference>
<dbReference type="GO" id="GO:0005829">
    <property type="term" value="C:cytosol"/>
    <property type="evidence" value="ECO:0007669"/>
    <property type="project" value="TreeGrafter"/>
</dbReference>
<dbReference type="Proteomes" id="UP000282613">
    <property type="component" value="Unassembled WGS sequence"/>
</dbReference>
<dbReference type="SUPFAM" id="SSF52374">
    <property type="entry name" value="Nucleotidylyl transferase"/>
    <property type="match status" value="1"/>
</dbReference>
<dbReference type="STRING" id="60517.A0A0R3WAK0"/>
<evidence type="ECO:0000259" key="8">
    <source>
        <dbReference type="Pfam" id="PF00749"/>
    </source>
</evidence>